<dbReference type="InterPro" id="IPR007627">
    <property type="entry name" value="RNA_pol_sigma70_r2"/>
</dbReference>
<dbReference type="CDD" id="cd06171">
    <property type="entry name" value="Sigma70_r4"/>
    <property type="match status" value="1"/>
</dbReference>
<evidence type="ECO:0000313" key="8">
    <source>
        <dbReference type="EMBL" id="MFC7292779.1"/>
    </source>
</evidence>
<dbReference type="RefSeq" id="WP_382168496.1">
    <property type="nucleotide sequence ID" value="NZ_JBHTBR010000005.1"/>
</dbReference>
<evidence type="ECO:0000256" key="2">
    <source>
        <dbReference type="ARBA" id="ARBA00023015"/>
    </source>
</evidence>
<name>A0ABW2IP89_9PROT</name>
<dbReference type="InterPro" id="IPR039425">
    <property type="entry name" value="RNA_pol_sigma-70-like"/>
</dbReference>
<dbReference type="Pfam" id="PF08281">
    <property type="entry name" value="Sigma70_r4_2"/>
    <property type="match status" value="1"/>
</dbReference>
<dbReference type="InterPro" id="IPR013249">
    <property type="entry name" value="RNA_pol_sigma70_r4_t2"/>
</dbReference>
<organism evidence="8 9">
    <name type="scientific">Hirschia litorea</name>
    <dbReference type="NCBI Taxonomy" id="1199156"/>
    <lineage>
        <taxon>Bacteria</taxon>
        <taxon>Pseudomonadati</taxon>
        <taxon>Pseudomonadota</taxon>
        <taxon>Alphaproteobacteria</taxon>
        <taxon>Hyphomonadales</taxon>
        <taxon>Hyphomonadaceae</taxon>
        <taxon>Hirschia</taxon>
    </lineage>
</organism>
<dbReference type="InterPro" id="IPR014284">
    <property type="entry name" value="RNA_pol_sigma-70_dom"/>
</dbReference>
<feature type="domain" description="RNA polymerase sigma-70 region 2" evidence="6">
    <location>
        <begin position="10"/>
        <end position="72"/>
    </location>
</feature>
<keyword evidence="2" id="KW-0805">Transcription regulation</keyword>
<evidence type="ECO:0000259" key="6">
    <source>
        <dbReference type="Pfam" id="PF04542"/>
    </source>
</evidence>
<keyword evidence="4" id="KW-0804">Transcription</keyword>
<feature type="domain" description="RNA polymerase sigma factor 70 region 4 type 2" evidence="7">
    <location>
        <begin position="107"/>
        <end position="152"/>
    </location>
</feature>
<gene>
    <name evidence="8" type="ORF">ACFQS8_14195</name>
</gene>
<dbReference type="SUPFAM" id="SSF88659">
    <property type="entry name" value="Sigma3 and sigma4 domains of RNA polymerase sigma factors"/>
    <property type="match status" value="1"/>
</dbReference>
<feature type="compositionally biased region" description="Basic and acidic residues" evidence="5">
    <location>
        <begin position="165"/>
        <end position="179"/>
    </location>
</feature>
<keyword evidence="3" id="KW-0731">Sigma factor</keyword>
<dbReference type="SUPFAM" id="SSF88946">
    <property type="entry name" value="Sigma2 domain of RNA polymerase sigma factors"/>
    <property type="match status" value="1"/>
</dbReference>
<sequence>MTPLLKAYIENKDSLQRFLRRYLSRTQDIEDVSQEAFLRTFMANRSKKINAPRAFLFQTAKNLALNELVKKSNTTTDNVEDIDVACGATWFENSVDVGYESKQKLVLLTEAVASLPSRCQKVFILRKIEGLKVKEIAHQLGISVSAVEKQIAIGILKCEDYLSERGYDPEDYGRGERSYGKKIPKSESLSNDGKVGRELKDD</sequence>
<dbReference type="Gene3D" id="1.10.1740.10">
    <property type="match status" value="1"/>
</dbReference>
<dbReference type="InterPro" id="IPR013325">
    <property type="entry name" value="RNA_pol_sigma_r2"/>
</dbReference>
<evidence type="ECO:0000313" key="9">
    <source>
        <dbReference type="Proteomes" id="UP001596492"/>
    </source>
</evidence>
<dbReference type="Pfam" id="PF04542">
    <property type="entry name" value="Sigma70_r2"/>
    <property type="match status" value="1"/>
</dbReference>
<evidence type="ECO:0000256" key="1">
    <source>
        <dbReference type="ARBA" id="ARBA00010641"/>
    </source>
</evidence>
<dbReference type="PANTHER" id="PTHR43133">
    <property type="entry name" value="RNA POLYMERASE ECF-TYPE SIGMA FACTO"/>
    <property type="match status" value="1"/>
</dbReference>
<dbReference type="InterPro" id="IPR013324">
    <property type="entry name" value="RNA_pol_sigma_r3/r4-like"/>
</dbReference>
<accession>A0ABW2IP89</accession>
<dbReference type="NCBIfam" id="TIGR02937">
    <property type="entry name" value="sigma70-ECF"/>
    <property type="match status" value="1"/>
</dbReference>
<proteinExistence type="inferred from homology"/>
<evidence type="ECO:0000256" key="5">
    <source>
        <dbReference type="SAM" id="MobiDB-lite"/>
    </source>
</evidence>
<comment type="similarity">
    <text evidence="1">Belongs to the sigma-70 factor family. ECF subfamily.</text>
</comment>
<comment type="caution">
    <text evidence="8">The sequence shown here is derived from an EMBL/GenBank/DDBJ whole genome shotgun (WGS) entry which is preliminary data.</text>
</comment>
<dbReference type="InterPro" id="IPR036388">
    <property type="entry name" value="WH-like_DNA-bd_sf"/>
</dbReference>
<dbReference type="Gene3D" id="1.10.10.10">
    <property type="entry name" value="Winged helix-like DNA-binding domain superfamily/Winged helix DNA-binding domain"/>
    <property type="match status" value="1"/>
</dbReference>
<feature type="region of interest" description="Disordered" evidence="5">
    <location>
        <begin position="165"/>
        <end position="202"/>
    </location>
</feature>
<evidence type="ECO:0000259" key="7">
    <source>
        <dbReference type="Pfam" id="PF08281"/>
    </source>
</evidence>
<evidence type="ECO:0000256" key="3">
    <source>
        <dbReference type="ARBA" id="ARBA00023082"/>
    </source>
</evidence>
<protein>
    <submittedName>
        <fullName evidence="8">RNA polymerase sigma factor</fullName>
    </submittedName>
</protein>
<dbReference type="EMBL" id="JBHTBR010000005">
    <property type="protein sequence ID" value="MFC7292779.1"/>
    <property type="molecule type" value="Genomic_DNA"/>
</dbReference>
<keyword evidence="9" id="KW-1185">Reference proteome</keyword>
<dbReference type="PANTHER" id="PTHR43133:SF63">
    <property type="entry name" value="RNA POLYMERASE SIGMA FACTOR FECI-RELATED"/>
    <property type="match status" value="1"/>
</dbReference>
<reference evidence="9" key="1">
    <citation type="journal article" date="2019" name="Int. J. Syst. Evol. Microbiol.">
        <title>The Global Catalogue of Microorganisms (GCM) 10K type strain sequencing project: providing services to taxonomists for standard genome sequencing and annotation.</title>
        <authorList>
            <consortium name="The Broad Institute Genomics Platform"/>
            <consortium name="The Broad Institute Genome Sequencing Center for Infectious Disease"/>
            <person name="Wu L."/>
            <person name="Ma J."/>
        </authorList>
    </citation>
    <scope>NUCLEOTIDE SEQUENCE [LARGE SCALE GENOMIC DNA]</scope>
    <source>
        <strain evidence="9">CCUG 51308</strain>
    </source>
</reference>
<dbReference type="Proteomes" id="UP001596492">
    <property type="component" value="Unassembled WGS sequence"/>
</dbReference>
<evidence type="ECO:0000256" key="4">
    <source>
        <dbReference type="ARBA" id="ARBA00023163"/>
    </source>
</evidence>